<gene>
    <name evidence="1" type="ORF">MRATA1EN3_LOCUS8817</name>
</gene>
<sequence>MVSGSLFMTSSSVCGAVILKNGGRRGAGSGPCSSQLLRRQAGTAGVPPQPHLTHQQLERTVSGTRTASHLSTHVTQHPCRSERLSLSPLRFLVKDATVLSTPDYSDYDKWTSNPDTMVDASSHSHRLNAPDVIALVIFAAVFLIGVPGNAMVIWVTGSEIKRTVNAIWFLNLAVADFLSCLALPILFTSIIQHNHWSFSDAACRILPSLILLNMYASILLLATISADRFLLVFNPVWCQNYRGARLAWVACAVAWSLALLLTIPSFVFRQIHVEHFPPKTTCVVEYGRDNVYVEKAVAIVRLAVGFLGPLVTLAICYTFLLIRAWSRAATRSAKTLKVVVAVVTSFFVFWLPYQVTGMMLAFFQAHWDSFKLVSSLDALCVSLAYINCCINPIIYVFAAQGFHARFLKTLPARIRGVLTEESVRRESKSQTLSTVDTPALKSQAV</sequence>
<protein>
    <submittedName>
        <fullName evidence="1">Uncharacterized protein</fullName>
    </submittedName>
</protein>
<proteinExistence type="predicted"/>
<dbReference type="Proteomes" id="UP001162501">
    <property type="component" value="Chromosome 17"/>
</dbReference>
<evidence type="ECO:0000313" key="1">
    <source>
        <dbReference type="EMBL" id="CAI9697604.1"/>
    </source>
</evidence>
<accession>A0ACB0EBB3</accession>
<dbReference type="EMBL" id="OX596101">
    <property type="protein sequence ID" value="CAI9697604.1"/>
    <property type="molecule type" value="Genomic_DNA"/>
</dbReference>
<evidence type="ECO:0000313" key="2">
    <source>
        <dbReference type="Proteomes" id="UP001162501"/>
    </source>
</evidence>
<organism evidence="1 2">
    <name type="scientific">Rangifer tarandus platyrhynchus</name>
    <name type="common">Svalbard reindeer</name>
    <dbReference type="NCBI Taxonomy" id="3082113"/>
    <lineage>
        <taxon>Eukaryota</taxon>
        <taxon>Metazoa</taxon>
        <taxon>Chordata</taxon>
        <taxon>Craniata</taxon>
        <taxon>Vertebrata</taxon>
        <taxon>Euteleostomi</taxon>
        <taxon>Mammalia</taxon>
        <taxon>Eutheria</taxon>
        <taxon>Laurasiatheria</taxon>
        <taxon>Artiodactyla</taxon>
        <taxon>Ruminantia</taxon>
        <taxon>Pecora</taxon>
        <taxon>Cervidae</taxon>
        <taxon>Odocoileinae</taxon>
        <taxon>Rangifer</taxon>
    </lineage>
</organism>
<reference evidence="1" key="1">
    <citation type="submission" date="2023-05" db="EMBL/GenBank/DDBJ databases">
        <authorList>
            <consortium name="ELIXIR-Norway"/>
        </authorList>
    </citation>
    <scope>NUCLEOTIDE SEQUENCE</scope>
</reference>
<name>A0ACB0EBB3_RANTA</name>